<accession>A0A0R1T5J8</accession>
<dbReference type="PATRIC" id="fig|1423740.3.peg.2058"/>
<dbReference type="AlphaFoldDB" id="A0A0R1T5J8"/>
<dbReference type="Proteomes" id="UP000051048">
    <property type="component" value="Unassembled WGS sequence"/>
</dbReference>
<name>A0A0R1T5J8_9LACO</name>
<dbReference type="NCBIfam" id="TIGR01869">
    <property type="entry name" value="casC_Cse4"/>
    <property type="match status" value="1"/>
</dbReference>
<proteinExistence type="predicted"/>
<sequence length="363" mass="40360">MQNLFLDINVLQTLPSSNINRDDTGAPKTAYYGGVVRSRVSSQSWKKASRDDFKARGIESSLRTKKIPSALEKELLNQEPSLNQEDAHAKTLEILKAMGIKVEVDKATGETVTKVLIFMSPGQLRKLADYALNNDKLDIKELKKLGKEDSALDLALYGRMLADSPELNVEAAAQVAHAISTHEIIPEFDYFTAIDDLQPDDTAGAAHLGSIEFNSSTLYRYANVNIRELKENLGDKEDIVSATKEFIKSFVKSMPGGKQNTFANKTLPDYVMICLRQDTPVNLVSAFEQPVSARGKSGYVKPSIEKLEKEFKSSQMFVEDPLVTAILTKFETEIGDKEVNFKQLLDKVSDVLMKAVQDEDDNN</sequence>
<dbReference type="Pfam" id="PF09344">
    <property type="entry name" value="Cas_CT1975"/>
    <property type="match status" value="1"/>
</dbReference>
<reference evidence="1 2" key="1">
    <citation type="journal article" date="2015" name="Genome Announc.">
        <title>Expanding the biotechnology potential of lactobacilli through comparative genomics of 213 strains and associated genera.</title>
        <authorList>
            <person name="Sun Z."/>
            <person name="Harris H.M."/>
            <person name="McCann A."/>
            <person name="Guo C."/>
            <person name="Argimon S."/>
            <person name="Zhang W."/>
            <person name="Yang X."/>
            <person name="Jeffery I.B."/>
            <person name="Cooney J.C."/>
            <person name="Kagawa T.F."/>
            <person name="Liu W."/>
            <person name="Song Y."/>
            <person name="Salvetti E."/>
            <person name="Wrobel A."/>
            <person name="Rasinkangas P."/>
            <person name="Parkhill J."/>
            <person name="Rea M.C."/>
            <person name="O'Sullivan O."/>
            <person name="Ritari J."/>
            <person name="Douillard F.P."/>
            <person name="Paul Ross R."/>
            <person name="Yang R."/>
            <person name="Briner A.E."/>
            <person name="Felis G.E."/>
            <person name="de Vos W.M."/>
            <person name="Barrangou R."/>
            <person name="Klaenhammer T.R."/>
            <person name="Caufield P.W."/>
            <person name="Cui Y."/>
            <person name="Zhang H."/>
            <person name="O'Toole P.W."/>
        </authorList>
    </citation>
    <scope>NUCLEOTIDE SEQUENCE [LARGE SCALE GENOMIC DNA]</scope>
    <source>
        <strain evidence="1 2">DSM 15833</strain>
    </source>
</reference>
<dbReference type="STRING" id="1423740.FC36_GL001898"/>
<evidence type="ECO:0000313" key="1">
    <source>
        <dbReference type="EMBL" id="KRL76655.1"/>
    </source>
</evidence>
<comment type="caution">
    <text evidence="1">The sequence shown here is derived from an EMBL/GenBank/DDBJ whole genome shotgun (WGS) entry which is preliminary data.</text>
</comment>
<dbReference type="InterPro" id="IPR010148">
    <property type="entry name" value="CRISPR-assoc_prot_CT1975"/>
</dbReference>
<protein>
    <submittedName>
        <fullName evidence="1">Crispr-associated protein</fullName>
    </submittedName>
</protein>
<dbReference type="EMBL" id="AZFH01000198">
    <property type="protein sequence ID" value="KRL76655.1"/>
    <property type="molecule type" value="Genomic_DNA"/>
</dbReference>
<organism evidence="1 2">
    <name type="scientific">Ligilactobacillus equi DSM 15833 = JCM 10991</name>
    <dbReference type="NCBI Taxonomy" id="1423740"/>
    <lineage>
        <taxon>Bacteria</taxon>
        <taxon>Bacillati</taxon>
        <taxon>Bacillota</taxon>
        <taxon>Bacilli</taxon>
        <taxon>Lactobacillales</taxon>
        <taxon>Lactobacillaceae</taxon>
        <taxon>Ligilactobacillus</taxon>
    </lineage>
</organism>
<dbReference type="RefSeq" id="WP_056986930.1">
    <property type="nucleotide sequence ID" value="NZ_AZFH01000198.1"/>
</dbReference>
<gene>
    <name evidence="1" type="ORF">FC36_GL001898</name>
</gene>
<evidence type="ECO:0000313" key="2">
    <source>
        <dbReference type="Proteomes" id="UP000051048"/>
    </source>
</evidence>
<dbReference type="OrthoDB" id="6063at2"/>